<proteinExistence type="predicted"/>
<organism evidence="5 6">
    <name type="scientific">Talaromyces amestolkiae</name>
    <dbReference type="NCBI Taxonomy" id="1196081"/>
    <lineage>
        <taxon>Eukaryota</taxon>
        <taxon>Fungi</taxon>
        <taxon>Dikarya</taxon>
        <taxon>Ascomycota</taxon>
        <taxon>Pezizomycotina</taxon>
        <taxon>Eurotiomycetes</taxon>
        <taxon>Eurotiomycetidae</taxon>
        <taxon>Eurotiales</taxon>
        <taxon>Trichocomaceae</taxon>
        <taxon>Talaromyces</taxon>
        <taxon>Talaromyces sect. Talaromyces</taxon>
    </lineage>
</organism>
<comment type="caution">
    <text evidence="5">The sequence shown here is derived from an EMBL/GenBank/DDBJ whole genome shotgun (WGS) entry which is preliminary data.</text>
</comment>
<dbReference type="SUPFAM" id="SSF52540">
    <property type="entry name" value="P-loop containing nucleoside triphosphate hydrolases"/>
    <property type="match status" value="1"/>
</dbReference>
<sequence length="1171" mass="132982">MDSMTPIQRPSLGETASLGRLYDARTDRFTSLSLLRGPPPMDVIRATDNHTTHSSFSTRDTYKDKFESMNISGDLGASFLSGLVQVGGSGRYLADRRESSLVMQASLYHHITTVDEELELDSNEIQQCLAFEGLSPDANTTSLATHVVTKISWGARNIVTARREISRTASGQIELESGLDGADDVFEITIHGDVFADNEPPPTNFKDALRFIQRIPSYIASANRGKGMPLIYTLLPLSMIYRRFHLDAVCQVSITQIRIEILDMFVHLFDDLHTAIQTLNDYLALLERHSFCIPKEYVKEVTDRLRNARSIEASLKLKYKECLVNVRSGSADPEQLKQLCDAFSTGESSPKEIVSITGRFKGKINFVQYLVSRGAEYIGFNDKELSTSLAKHHRQDTYVLHFTEATMTQEELWAENLAVLLGRIEDTQVGQLRVILHDCDAKGSFLPAPRISHTYGLRVMTDDVLKEVKDMASDPIIRYQEQHLDREGPPRPVNSRTVSIPCPGLECTHRGPRKWKCFRCRSVVEYGHVDSFLYCRCGRCDYQHWAFKCEEPKHGLQFEKYGPQKLLELLQSIEPFEELNILILGPTGVGKSTWINAFVNYLEYQTLDQALQAEKLIWRVPFSFSLYDFDDSGNYKRLQVEGGFDEAMSPFRSKPEANSMSFEYNGSKGESGTQMTNVHRIQMDDQDLLIRLIDTPGIGDTRGLSQHQTNIEDILQTIRMYDKIHGILILLRPDHPRLDVTFRYCVQEMLTYLHKGAAANMAFGFTNSRSTFYLPGQTFDPLRALLSQYKEANLELVKDNVYCFDSESFRYLGAYKTISKDLGHLKESEDSWNKSHQECTRLIKHFKAQPPHAVRSTINLNETRNTILLSTRPLADIAKQIKSNIAVLNDQIKDLKRVEVTGTELRDKLKTEIKVAEAIKLAQPNTVCGHEKCRSYWKDGTIGADGKPVFTTVYLNICHAACYLSSVAVKFKGDKALRDCVAFVGEGYYEAKDGENSSRVEDRVCLHCGHHWEEHLHIDYKLREVSRVIDDPNVQKALEQHETEIKIKKMGIKSKEKIVAELKDTSNRIRDAAARFSIFLKKNCIATYNDATMEYLDQLIKEEQGKVSVGGSRENLDFLEQYRAEYEEKIRVLEENLSQGNVHDELDQKGAEQGHAATQATNSRDNISFED</sequence>
<dbReference type="EMBL" id="MIKG01000014">
    <property type="protein sequence ID" value="RAO71003.1"/>
    <property type="molecule type" value="Genomic_DNA"/>
</dbReference>
<feature type="domain" description="DUF7656" evidence="3">
    <location>
        <begin position="370"/>
        <end position="467"/>
    </location>
</feature>
<keyword evidence="6" id="KW-1185">Reference proteome</keyword>
<feature type="domain" description="DUF8206" evidence="4">
    <location>
        <begin position="920"/>
        <end position="1021"/>
    </location>
</feature>
<dbReference type="Pfam" id="PF24676">
    <property type="entry name" value="DUF7656"/>
    <property type="match status" value="1"/>
</dbReference>
<evidence type="ECO:0000259" key="4">
    <source>
        <dbReference type="Pfam" id="PF26633"/>
    </source>
</evidence>
<gene>
    <name evidence="5" type="ORF">BHQ10_007015</name>
</gene>
<evidence type="ECO:0000259" key="3">
    <source>
        <dbReference type="Pfam" id="PF24676"/>
    </source>
</evidence>
<accession>A0A364L5F7</accession>
<dbReference type="Pfam" id="PF24674">
    <property type="entry name" value="MACPF_SNTX"/>
    <property type="match status" value="1"/>
</dbReference>
<dbReference type="Pfam" id="PF26633">
    <property type="entry name" value="DUF8206"/>
    <property type="match status" value="1"/>
</dbReference>
<feature type="compositionally biased region" description="Polar residues" evidence="1">
    <location>
        <begin position="1156"/>
        <end position="1171"/>
    </location>
</feature>
<dbReference type="RefSeq" id="XP_040735519.1">
    <property type="nucleotide sequence ID" value="XM_040879665.1"/>
</dbReference>
<dbReference type="OrthoDB" id="8954335at2759"/>
<dbReference type="CDD" id="cd00882">
    <property type="entry name" value="Ras_like_GTPase"/>
    <property type="match status" value="1"/>
</dbReference>
<feature type="compositionally biased region" description="Basic and acidic residues" evidence="1">
    <location>
        <begin position="1142"/>
        <end position="1152"/>
    </location>
</feature>
<dbReference type="AlphaFoldDB" id="A0A364L5F7"/>
<dbReference type="PANTHER" id="PTHR32046:SF11">
    <property type="entry name" value="IMMUNE-ASSOCIATED NUCLEOTIDE-BINDING PROTEIN 10-LIKE"/>
    <property type="match status" value="1"/>
</dbReference>
<evidence type="ECO:0000313" key="5">
    <source>
        <dbReference type="EMBL" id="RAO71003.1"/>
    </source>
</evidence>
<feature type="domain" description="SNTX MACPF/CDC-like" evidence="2">
    <location>
        <begin position="6"/>
        <end position="160"/>
    </location>
</feature>
<dbReference type="InterPro" id="IPR056072">
    <property type="entry name" value="SNTX_MACPF/CDC-like_dom"/>
</dbReference>
<dbReference type="PANTHER" id="PTHR32046">
    <property type="entry name" value="G DOMAIN-CONTAINING PROTEIN"/>
    <property type="match status" value="1"/>
</dbReference>
<evidence type="ECO:0008006" key="7">
    <source>
        <dbReference type="Google" id="ProtNLM"/>
    </source>
</evidence>
<reference evidence="5 6" key="1">
    <citation type="journal article" date="2017" name="Biotechnol. Biofuels">
        <title>Differential beta-glucosidase expression as a function of carbon source availability in Talaromyces amestolkiae: a genomic and proteomic approach.</title>
        <authorList>
            <person name="de Eugenio L.I."/>
            <person name="Mendez-Liter J.A."/>
            <person name="Nieto-Dominguez M."/>
            <person name="Alonso L."/>
            <person name="Gil-Munoz J."/>
            <person name="Barriuso J."/>
            <person name="Prieto A."/>
            <person name="Martinez M.J."/>
        </authorList>
    </citation>
    <scope>NUCLEOTIDE SEQUENCE [LARGE SCALE GENOMIC DNA]</scope>
    <source>
        <strain evidence="5 6">CIB</strain>
    </source>
</reference>
<dbReference type="InterPro" id="IPR058519">
    <property type="entry name" value="DUF8206"/>
</dbReference>
<dbReference type="InterPro" id="IPR056073">
    <property type="entry name" value="DUF7656"/>
</dbReference>
<evidence type="ECO:0000259" key="2">
    <source>
        <dbReference type="Pfam" id="PF24674"/>
    </source>
</evidence>
<protein>
    <recommendedName>
        <fullName evidence="7">G domain-containing protein</fullName>
    </recommendedName>
</protein>
<dbReference type="GeneID" id="63796231"/>
<evidence type="ECO:0000313" key="6">
    <source>
        <dbReference type="Proteomes" id="UP000249363"/>
    </source>
</evidence>
<feature type="region of interest" description="Disordered" evidence="1">
    <location>
        <begin position="1142"/>
        <end position="1171"/>
    </location>
</feature>
<dbReference type="Gene3D" id="3.40.50.300">
    <property type="entry name" value="P-loop containing nucleotide triphosphate hydrolases"/>
    <property type="match status" value="1"/>
</dbReference>
<name>A0A364L5F7_TALAM</name>
<dbReference type="Proteomes" id="UP000249363">
    <property type="component" value="Unassembled WGS sequence"/>
</dbReference>
<dbReference type="STRING" id="1196081.A0A364L5F7"/>
<dbReference type="InterPro" id="IPR027417">
    <property type="entry name" value="P-loop_NTPase"/>
</dbReference>
<evidence type="ECO:0000256" key="1">
    <source>
        <dbReference type="SAM" id="MobiDB-lite"/>
    </source>
</evidence>